<evidence type="ECO:0000313" key="3">
    <source>
        <dbReference type="Proteomes" id="UP000288623"/>
    </source>
</evidence>
<evidence type="ECO:0000256" key="1">
    <source>
        <dbReference type="SAM" id="Phobius"/>
    </source>
</evidence>
<feature type="transmembrane region" description="Helical" evidence="1">
    <location>
        <begin position="21"/>
        <end position="43"/>
    </location>
</feature>
<proteinExistence type="predicted"/>
<sequence>MREPVKFAVIELDMHEVGKQNLWVTIGASVILVGIYAYFFGFTNHFESWRFLVDLLLFAGLYMLLIVLHEICHLIGFVLFGRVPLSSLKYGVNLKMGIAYATTTELLPNAVMRKALLLPFWLTGVVPVILGFWLQSQMLVLAGAWLIAGAVGDFAMYAGLLKYPKNCLVKDDEKFPRLHLYTLHPVEKKEDTAS</sequence>
<feature type="transmembrane region" description="Helical" evidence="1">
    <location>
        <begin position="55"/>
        <end position="80"/>
    </location>
</feature>
<comment type="caution">
    <text evidence="2">The sequence shown here is derived from an EMBL/GenBank/DDBJ whole genome shotgun (WGS) entry which is preliminary data.</text>
</comment>
<feature type="transmembrane region" description="Helical" evidence="1">
    <location>
        <begin position="115"/>
        <end position="134"/>
    </location>
</feature>
<dbReference type="AlphaFoldDB" id="A0A433RW58"/>
<dbReference type="InterPro" id="IPR021683">
    <property type="entry name" value="DUF3267"/>
</dbReference>
<name>A0A433RW58_9BACL</name>
<evidence type="ECO:0008006" key="4">
    <source>
        <dbReference type="Google" id="ProtNLM"/>
    </source>
</evidence>
<dbReference type="EMBL" id="JTFC01000022">
    <property type="protein sequence ID" value="RUS57510.1"/>
    <property type="molecule type" value="Genomic_DNA"/>
</dbReference>
<organism evidence="2 3">
    <name type="scientific">Candidatus Kurthia intestinigallinarum</name>
    <dbReference type="NCBI Taxonomy" id="1562256"/>
    <lineage>
        <taxon>Bacteria</taxon>
        <taxon>Bacillati</taxon>
        <taxon>Bacillota</taxon>
        <taxon>Bacilli</taxon>
        <taxon>Bacillales</taxon>
        <taxon>Caryophanaceae</taxon>
        <taxon>Kurthia</taxon>
    </lineage>
</organism>
<protein>
    <recommendedName>
        <fullName evidence="4">Zincin peptidase</fullName>
    </recommendedName>
</protein>
<keyword evidence="3" id="KW-1185">Reference proteome</keyword>
<keyword evidence="1" id="KW-0812">Transmembrane</keyword>
<dbReference type="RefSeq" id="WP_126989938.1">
    <property type="nucleotide sequence ID" value="NZ_JTFC01000022.1"/>
</dbReference>
<dbReference type="Proteomes" id="UP000288623">
    <property type="component" value="Unassembled WGS sequence"/>
</dbReference>
<evidence type="ECO:0000313" key="2">
    <source>
        <dbReference type="EMBL" id="RUS57510.1"/>
    </source>
</evidence>
<dbReference type="Pfam" id="PF11667">
    <property type="entry name" value="DUF3267"/>
    <property type="match status" value="1"/>
</dbReference>
<keyword evidence="1" id="KW-1133">Transmembrane helix</keyword>
<reference evidence="2 3" key="1">
    <citation type="submission" date="2014-11" db="EMBL/GenBank/DDBJ databases">
        <title>Genome sequence and analysis of novel Kurthia sp.</title>
        <authorList>
            <person name="Lawson J.N."/>
            <person name="Gonzalez J.E."/>
            <person name="Rinauldi L."/>
            <person name="Xuan Z."/>
            <person name="Firman A."/>
            <person name="Shaddox L."/>
            <person name="Trudeau A."/>
            <person name="Shah S."/>
            <person name="Reiman D."/>
        </authorList>
    </citation>
    <scope>NUCLEOTIDE SEQUENCE [LARGE SCALE GENOMIC DNA]</scope>
    <source>
        <strain evidence="2 3">3B1D</strain>
    </source>
</reference>
<gene>
    <name evidence="2" type="ORF">QI30_05510</name>
</gene>
<feature type="transmembrane region" description="Helical" evidence="1">
    <location>
        <begin position="140"/>
        <end position="160"/>
    </location>
</feature>
<dbReference type="OrthoDB" id="9789112at2"/>
<keyword evidence="1" id="KW-0472">Membrane</keyword>
<accession>A0A433RW58</accession>